<keyword evidence="4" id="KW-1185">Reference proteome</keyword>
<dbReference type="PANTHER" id="PTHR43968:SF6">
    <property type="entry name" value="GLUTATHIONE S-TRANSFERASE OMEGA"/>
    <property type="match status" value="1"/>
</dbReference>
<gene>
    <name evidence="3" type="ORF">N8I74_14390</name>
</gene>
<dbReference type="SUPFAM" id="SSF47616">
    <property type="entry name" value="GST C-terminal domain-like"/>
    <property type="match status" value="1"/>
</dbReference>
<dbReference type="SFLD" id="SFLDG00358">
    <property type="entry name" value="Main_(cytGST)"/>
    <property type="match status" value="1"/>
</dbReference>
<dbReference type="Pfam" id="PF13410">
    <property type="entry name" value="GST_C_2"/>
    <property type="match status" value="1"/>
</dbReference>
<dbReference type="InterPro" id="IPR050983">
    <property type="entry name" value="GST_Omega/HSP26"/>
</dbReference>
<dbReference type="NCBIfam" id="NF007682">
    <property type="entry name" value="PRK10357.1"/>
    <property type="match status" value="1"/>
</dbReference>
<evidence type="ECO:0000313" key="4">
    <source>
        <dbReference type="Proteomes" id="UP001061302"/>
    </source>
</evidence>
<dbReference type="SFLD" id="SFLDS00019">
    <property type="entry name" value="Glutathione_Transferase_(cytos"/>
    <property type="match status" value="1"/>
</dbReference>
<protein>
    <submittedName>
        <fullName evidence="3">Glutathione S-transferase</fullName>
        <ecNumber evidence="3">2.5.1.18</ecNumber>
    </submittedName>
</protein>
<organism evidence="3 4">
    <name type="scientific">Chitiniphilus purpureus</name>
    <dbReference type="NCBI Taxonomy" id="2981137"/>
    <lineage>
        <taxon>Bacteria</taxon>
        <taxon>Pseudomonadati</taxon>
        <taxon>Pseudomonadota</taxon>
        <taxon>Betaproteobacteria</taxon>
        <taxon>Neisseriales</taxon>
        <taxon>Chitinibacteraceae</taxon>
        <taxon>Chitiniphilus</taxon>
    </lineage>
</organism>
<dbReference type="Pfam" id="PF13409">
    <property type="entry name" value="GST_N_2"/>
    <property type="match status" value="1"/>
</dbReference>
<feature type="domain" description="GST N-terminal" evidence="1">
    <location>
        <begin position="1"/>
        <end position="78"/>
    </location>
</feature>
<dbReference type="Gene3D" id="3.40.30.10">
    <property type="entry name" value="Glutaredoxin"/>
    <property type="match status" value="1"/>
</dbReference>
<reference evidence="3" key="1">
    <citation type="submission" date="2022-10" db="EMBL/GenBank/DDBJ databases">
        <title>Chitiniphilus purpureus sp. nov., a novel chitin-degrading bacterium isolated from crawfish pond sediment.</title>
        <authorList>
            <person name="Li K."/>
        </authorList>
    </citation>
    <scope>NUCLEOTIDE SEQUENCE</scope>
    <source>
        <strain evidence="3">CD1</strain>
    </source>
</reference>
<name>A0ABY6DJG9_9NEIS</name>
<dbReference type="RefSeq" id="WP_263123797.1">
    <property type="nucleotide sequence ID" value="NZ_CP106753.1"/>
</dbReference>
<dbReference type="InterPro" id="IPR036282">
    <property type="entry name" value="Glutathione-S-Trfase_C_sf"/>
</dbReference>
<dbReference type="InterPro" id="IPR040079">
    <property type="entry name" value="Glutathione_S-Trfase"/>
</dbReference>
<dbReference type="SUPFAM" id="SSF52833">
    <property type="entry name" value="Thioredoxin-like"/>
    <property type="match status" value="1"/>
</dbReference>
<evidence type="ECO:0000259" key="2">
    <source>
        <dbReference type="PROSITE" id="PS50405"/>
    </source>
</evidence>
<dbReference type="InterPro" id="IPR036249">
    <property type="entry name" value="Thioredoxin-like_sf"/>
</dbReference>
<proteinExistence type="predicted"/>
<evidence type="ECO:0000259" key="1">
    <source>
        <dbReference type="PROSITE" id="PS50404"/>
    </source>
</evidence>
<accession>A0ABY6DJG9</accession>
<dbReference type="InterPro" id="IPR010987">
    <property type="entry name" value="Glutathione-S-Trfase_C-like"/>
</dbReference>
<feature type="domain" description="GST C-terminal" evidence="2">
    <location>
        <begin position="83"/>
        <end position="206"/>
    </location>
</feature>
<evidence type="ECO:0000313" key="3">
    <source>
        <dbReference type="EMBL" id="UXY14497.1"/>
    </source>
</evidence>
<dbReference type="EMBL" id="CP106753">
    <property type="protein sequence ID" value="UXY14497.1"/>
    <property type="molecule type" value="Genomic_DNA"/>
</dbReference>
<dbReference type="PANTHER" id="PTHR43968">
    <property type="match status" value="1"/>
</dbReference>
<dbReference type="Proteomes" id="UP001061302">
    <property type="component" value="Chromosome"/>
</dbReference>
<dbReference type="PROSITE" id="PS50404">
    <property type="entry name" value="GST_NTER"/>
    <property type="match status" value="1"/>
</dbReference>
<dbReference type="EC" id="2.5.1.18" evidence="3"/>
<dbReference type="InterPro" id="IPR004045">
    <property type="entry name" value="Glutathione_S-Trfase_N"/>
</dbReference>
<dbReference type="PROSITE" id="PS50405">
    <property type="entry name" value="GST_CTER"/>
    <property type="match status" value="1"/>
</dbReference>
<dbReference type="Gene3D" id="1.20.1050.10">
    <property type="match status" value="1"/>
</dbReference>
<dbReference type="CDD" id="cd03205">
    <property type="entry name" value="GST_C_6"/>
    <property type="match status" value="1"/>
</dbReference>
<keyword evidence="3" id="KW-0808">Transferase</keyword>
<dbReference type="GO" id="GO:0004364">
    <property type="term" value="F:glutathione transferase activity"/>
    <property type="evidence" value="ECO:0007669"/>
    <property type="project" value="UniProtKB-EC"/>
</dbReference>
<sequence length="208" mass="23295">MKLITSLTSPYGRKVRIVLHEKRIECQIIVASPWEQSHLVCEHNPLGKVPVLLLDDGKPLYDSRVIVEYLEHVSPVGKLIPADHRQAIRAKRWEALADGILDAATAIMQERKRPAKLQSADAIAHNQGKIERGLRQLSHELGERKWCLGDSFSLADIAVGCLLGYLAFRFSEEDWAAAYPNLAALHERLQERPAFLETVPRDVAALPA</sequence>